<comment type="caution">
    <text evidence="9">The sequence shown here is derived from an EMBL/GenBank/DDBJ whole genome shotgun (WGS) entry which is preliminary data.</text>
</comment>
<dbReference type="InterPro" id="IPR033896">
    <property type="entry name" value="MEF2-like_N"/>
</dbReference>
<evidence type="ECO:0000256" key="5">
    <source>
        <dbReference type="ARBA" id="ARBA00023242"/>
    </source>
</evidence>
<dbReference type="FunFam" id="3.40.1810.10:FF:000030">
    <property type="entry name" value="Agamous-like MADS-box protein AGL13"/>
    <property type="match status" value="1"/>
</dbReference>
<dbReference type="Pfam" id="PF00319">
    <property type="entry name" value="SRF-TF"/>
    <property type="match status" value="1"/>
</dbReference>
<dbReference type="GO" id="GO:0003700">
    <property type="term" value="F:DNA-binding transcription factor activity"/>
    <property type="evidence" value="ECO:0007669"/>
    <property type="project" value="InterPro"/>
</dbReference>
<dbReference type="InterPro" id="IPR050142">
    <property type="entry name" value="MADS-box/MEF2_TF"/>
</dbReference>
<evidence type="ECO:0000256" key="4">
    <source>
        <dbReference type="ARBA" id="ARBA00023163"/>
    </source>
</evidence>
<dbReference type="PROSITE" id="PS00350">
    <property type="entry name" value="MADS_BOX_1"/>
    <property type="match status" value="1"/>
</dbReference>
<feature type="compositionally biased region" description="Low complexity" evidence="6">
    <location>
        <begin position="192"/>
        <end position="201"/>
    </location>
</feature>
<dbReference type="PROSITE" id="PS51297">
    <property type="entry name" value="K_BOX"/>
    <property type="match status" value="1"/>
</dbReference>
<dbReference type="GO" id="GO:0099402">
    <property type="term" value="P:plant organ development"/>
    <property type="evidence" value="ECO:0007669"/>
    <property type="project" value="UniProtKB-ARBA"/>
</dbReference>
<dbReference type="AlphaFoldDB" id="A0AAE2CR99"/>
<evidence type="ECO:0000259" key="8">
    <source>
        <dbReference type="PROSITE" id="PS51297"/>
    </source>
</evidence>
<dbReference type="Proteomes" id="UP001293254">
    <property type="component" value="Unassembled WGS sequence"/>
</dbReference>
<proteinExistence type="predicted"/>
<dbReference type="Pfam" id="PF01486">
    <property type="entry name" value="K-box"/>
    <property type="match status" value="1"/>
</dbReference>
<gene>
    <name evidence="9" type="ORF">Salat_0917300</name>
</gene>
<dbReference type="PROSITE" id="PS50066">
    <property type="entry name" value="MADS_BOX_2"/>
    <property type="match status" value="1"/>
</dbReference>
<keyword evidence="5" id="KW-0539">Nucleus</keyword>
<evidence type="ECO:0000256" key="2">
    <source>
        <dbReference type="ARBA" id="ARBA00023015"/>
    </source>
</evidence>
<dbReference type="Gene3D" id="3.40.1810.10">
    <property type="entry name" value="Transcription factor, MADS-box"/>
    <property type="match status" value="1"/>
</dbReference>
<feature type="domain" description="K-box" evidence="8">
    <location>
        <begin position="86"/>
        <end position="176"/>
    </location>
</feature>
<feature type="compositionally biased region" description="Basic and acidic residues" evidence="6">
    <location>
        <begin position="162"/>
        <end position="185"/>
    </location>
</feature>
<keyword evidence="2" id="KW-0805">Transcription regulation</keyword>
<feature type="domain" description="MADS-box" evidence="7">
    <location>
        <begin position="1"/>
        <end position="61"/>
    </location>
</feature>
<evidence type="ECO:0000256" key="1">
    <source>
        <dbReference type="ARBA" id="ARBA00004123"/>
    </source>
</evidence>
<sequence length="213" mass="24613">MVRGKVQMKRIENASSRQVTFSKRRNGLLKKAYELSVLCDAEVALIIFSQKGRLYEFSSSNMQKTVQRYLEVTRERNTGIEYEHRTQHLRHEAAVMAKRIELLENCHRKLLGHNLGSCSLEELQEIDNQLERSLNNIRSRKAQLYKEEIEKLQTKEKRLLEENERLSEKMGLKQRNEASAEKGKEIGSCSQSTESSEVVTELFIGPPTTRNGS</sequence>
<evidence type="ECO:0000256" key="6">
    <source>
        <dbReference type="SAM" id="MobiDB-lite"/>
    </source>
</evidence>
<protein>
    <submittedName>
        <fullName evidence="9">MADS-box protein SOC1</fullName>
    </submittedName>
</protein>
<dbReference type="EMBL" id="JACGWO010000003">
    <property type="protein sequence ID" value="KAK4431552.1"/>
    <property type="molecule type" value="Genomic_DNA"/>
</dbReference>
<evidence type="ECO:0000313" key="10">
    <source>
        <dbReference type="Proteomes" id="UP001293254"/>
    </source>
</evidence>
<dbReference type="GO" id="GO:0000977">
    <property type="term" value="F:RNA polymerase II transcription regulatory region sequence-specific DNA binding"/>
    <property type="evidence" value="ECO:0007669"/>
    <property type="project" value="InterPro"/>
</dbReference>
<dbReference type="GO" id="GO:0046983">
    <property type="term" value="F:protein dimerization activity"/>
    <property type="evidence" value="ECO:0007669"/>
    <property type="project" value="InterPro"/>
</dbReference>
<keyword evidence="10" id="KW-1185">Reference proteome</keyword>
<evidence type="ECO:0000313" key="9">
    <source>
        <dbReference type="EMBL" id="KAK4431552.1"/>
    </source>
</evidence>
<evidence type="ECO:0000256" key="3">
    <source>
        <dbReference type="ARBA" id="ARBA00023125"/>
    </source>
</evidence>
<dbReference type="GO" id="GO:0009908">
    <property type="term" value="P:flower development"/>
    <property type="evidence" value="ECO:0007669"/>
    <property type="project" value="UniProtKB-ARBA"/>
</dbReference>
<name>A0AAE2CR99_9LAMI</name>
<reference evidence="9" key="1">
    <citation type="submission" date="2020-06" db="EMBL/GenBank/DDBJ databases">
        <authorList>
            <person name="Li T."/>
            <person name="Hu X."/>
            <person name="Zhang T."/>
            <person name="Song X."/>
            <person name="Zhang H."/>
            <person name="Dai N."/>
            <person name="Sheng W."/>
            <person name="Hou X."/>
            <person name="Wei L."/>
        </authorList>
    </citation>
    <scope>NUCLEOTIDE SEQUENCE</scope>
    <source>
        <strain evidence="9">3651</strain>
        <tissue evidence="9">Leaf</tissue>
    </source>
</reference>
<keyword evidence="3" id="KW-0238">DNA-binding</keyword>
<reference evidence="9" key="2">
    <citation type="journal article" date="2024" name="Plant">
        <title>Genomic evolution and insights into agronomic trait innovations of Sesamum species.</title>
        <authorList>
            <person name="Miao H."/>
            <person name="Wang L."/>
            <person name="Qu L."/>
            <person name="Liu H."/>
            <person name="Sun Y."/>
            <person name="Le M."/>
            <person name="Wang Q."/>
            <person name="Wei S."/>
            <person name="Zheng Y."/>
            <person name="Lin W."/>
            <person name="Duan Y."/>
            <person name="Cao H."/>
            <person name="Xiong S."/>
            <person name="Wang X."/>
            <person name="Wei L."/>
            <person name="Li C."/>
            <person name="Ma Q."/>
            <person name="Ju M."/>
            <person name="Zhao R."/>
            <person name="Li G."/>
            <person name="Mu C."/>
            <person name="Tian Q."/>
            <person name="Mei H."/>
            <person name="Zhang T."/>
            <person name="Gao T."/>
            <person name="Zhang H."/>
        </authorList>
    </citation>
    <scope>NUCLEOTIDE SEQUENCE</scope>
    <source>
        <strain evidence="9">3651</strain>
    </source>
</reference>
<dbReference type="SMART" id="SM00432">
    <property type="entry name" value="MADS"/>
    <property type="match status" value="1"/>
</dbReference>
<dbReference type="PRINTS" id="PR00404">
    <property type="entry name" value="MADSDOMAIN"/>
</dbReference>
<keyword evidence="4" id="KW-0804">Transcription</keyword>
<feature type="region of interest" description="Disordered" evidence="6">
    <location>
        <begin position="162"/>
        <end position="213"/>
    </location>
</feature>
<comment type="subcellular location">
    <subcellularLocation>
        <location evidence="1">Nucleus</location>
    </subcellularLocation>
</comment>
<organism evidence="9 10">
    <name type="scientific">Sesamum alatum</name>
    <dbReference type="NCBI Taxonomy" id="300844"/>
    <lineage>
        <taxon>Eukaryota</taxon>
        <taxon>Viridiplantae</taxon>
        <taxon>Streptophyta</taxon>
        <taxon>Embryophyta</taxon>
        <taxon>Tracheophyta</taxon>
        <taxon>Spermatophyta</taxon>
        <taxon>Magnoliopsida</taxon>
        <taxon>eudicotyledons</taxon>
        <taxon>Gunneridae</taxon>
        <taxon>Pentapetalae</taxon>
        <taxon>asterids</taxon>
        <taxon>lamiids</taxon>
        <taxon>Lamiales</taxon>
        <taxon>Pedaliaceae</taxon>
        <taxon>Sesamum</taxon>
    </lineage>
</organism>
<dbReference type="GO" id="GO:0045944">
    <property type="term" value="P:positive regulation of transcription by RNA polymerase II"/>
    <property type="evidence" value="ECO:0007669"/>
    <property type="project" value="InterPro"/>
</dbReference>
<dbReference type="InterPro" id="IPR002487">
    <property type="entry name" value="TF_Kbox"/>
</dbReference>
<dbReference type="GO" id="GO:0005634">
    <property type="term" value="C:nucleus"/>
    <property type="evidence" value="ECO:0007669"/>
    <property type="project" value="UniProtKB-SubCell"/>
</dbReference>
<accession>A0AAE2CR99</accession>
<dbReference type="PANTHER" id="PTHR48019">
    <property type="entry name" value="SERUM RESPONSE FACTOR HOMOLOG"/>
    <property type="match status" value="1"/>
</dbReference>
<dbReference type="CDD" id="cd00265">
    <property type="entry name" value="MADS_MEF2_like"/>
    <property type="match status" value="1"/>
</dbReference>
<dbReference type="InterPro" id="IPR002100">
    <property type="entry name" value="TF_MADSbox"/>
</dbReference>
<dbReference type="SUPFAM" id="SSF55455">
    <property type="entry name" value="SRF-like"/>
    <property type="match status" value="1"/>
</dbReference>
<dbReference type="InterPro" id="IPR036879">
    <property type="entry name" value="TF_MADSbox_sf"/>
</dbReference>
<evidence type="ECO:0000259" key="7">
    <source>
        <dbReference type="PROSITE" id="PS50066"/>
    </source>
</evidence>